<evidence type="ECO:0000256" key="5">
    <source>
        <dbReference type="ARBA" id="ARBA00023242"/>
    </source>
</evidence>
<reference evidence="7" key="1">
    <citation type="submission" date="2022-06" db="EMBL/GenBank/DDBJ databases">
        <authorList>
            <consortium name="SYNGENTA / RWTH Aachen University"/>
        </authorList>
    </citation>
    <scope>NUCLEOTIDE SEQUENCE</scope>
</reference>
<evidence type="ECO:0000313" key="7">
    <source>
        <dbReference type="EMBL" id="CAH7678685.1"/>
    </source>
</evidence>
<organism evidence="7 8">
    <name type="scientific">Phakopsora pachyrhizi</name>
    <name type="common">Asian soybean rust disease fungus</name>
    <dbReference type="NCBI Taxonomy" id="170000"/>
    <lineage>
        <taxon>Eukaryota</taxon>
        <taxon>Fungi</taxon>
        <taxon>Dikarya</taxon>
        <taxon>Basidiomycota</taxon>
        <taxon>Pucciniomycotina</taxon>
        <taxon>Pucciniomycetes</taxon>
        <taxon>Pucciniales</taxon>
        <taxon>Phakopsoraceae</taxon>
        <taxon>Phakopsora</taxon>
    </lineage>
</organism>
<dbReference type="GO" id="GO:0008270">
    <property type="term" value="F:zinc ion binding"/>
    <property type="evidence" value="ECO:0007669"/>
    <property type="project" value="UniProtKB-KW"/>
</dbReference>
<dbReference type="InterPro" id="IPR040050">
    <property type="entry name" value="ZNF830-like"/>
</dbReference>
<dbReference type="PANTHER" id="PTHR13278:SF0">
    <property type="entry name" value="ZINC FINGER PROTEIN 830"/>
    <property type="match status" value="1"/>
</dbReference>
<dbReference type="GO" id="GO:0005681">
    <property type="term" value="C:spliceosomal complex"/>
    <property type="evidence" value="ECO:0007669"/>
    <property type="project" value="InterPro"/>
</dbReference>
<feature type="compositionally biased region" description="Basic and acidic residues" evidence="6">
    <location>
        <begin position="152"/>
        <end position="161"/>
    </location>
</feature>
<evidence type="ECO:0000256" key="2">
    <source>
        <dbReference type="ARBA" id="ARBA00022723"/>
    </source>
</evidence>
<dbReference type="GO" id="GO:0003676">
    <property type="term" value="F:nucleic acid binding"/>
    <property type="evidence" value="ECO:0007669"/>
    <property type="project" value="InterPro"/>
</dbReference>
<evidence type="ECO:0000256" key="4">
    <source>
        <dbReference type="ARBA" id="ARBA00022833"/>
    </source>
</evidence>
<protein>
    <recommendedName>
        <fullName evidence="9">Coiled-coil domain-containing protein 16</fullName>
    </recommendedName>
</protein>
<keyword evidence="2" id="KW-0479">Metal-binding</keyword>
<name>A0AAV0B2P6_PHAPC</name>
<gene>
    <name evidence="7" type="ORF">PPACK8108_LOCUS13142</name>
</gene>
<keyword evidence="3" id="KW-0863">Zinc-finger</keyword>
<dbReference type="Proteomes" id="UP001153365">
    <property type="component" value="Unassembled WGS sequence"/>
</dbReference>
<feature type="compositionally biased region" description="Polar residues" evidence="6">
    <location>
        <begin position="74"/>
        <end position="83"/>
    </location>
</feature>
<evidence type="ECO:0000256" key="1">
    <source>
        <dbReference type="ARBA" id="ARBA00004123"/>
    </source>
</evidence>
<evidence type="ECO:0008006" key="9">
    <source>
        <dbReference type="Google" id="ProtNLM"/>
    </source>
</evidence>
<feature type="region of interest" description="Disordered" evidence="6">
    <location>
        <begin position="74"/>
        <end position="182"/>
    </location>
</feature>
<feature type="compositionally biased region" description="Basic and acidic residues" evidence="6">
    <location>
        <begin position="102"/>
        <end position="112"/>
    </location>
</feature>
<evidence type="ECO:0000256" key="6">
    <source>
        <dbReference type="SAM" id="MobiDB-lite"/>
    </source>
</evidence>
<comment type="subcellular location">
    <subcellularLocation>
        <location evidence="1">Nucleus</location>
    </subcellularLocation>
</comment>
<dbReference type="AlphaFoldDB" id="A0AAV0B2P6"/>
<comment type="caution">
    <text evidence="7">The sequence shown here is derived from an EMBL/GenBank/DDBJ whole genome shotgun (WGS) entry which is preliminary data.</text>
</comment>
<keyword evidence="8" id="KW-1185">Reference proteome</keyword>
<dbReference type="GO" id="GO:0033260">
    <property type="term" value="P:nuclear DNA replication"/>
    <property type="evidence" value="ECO:0007669"/>
    <property type="project" value="TreeGrafter"/>
</dbReference>
<dbReference type="PANTHER" id="PTHR13278">
    <property type="entry name" value="ZINC FINGER PROTEIN 830"/>
    <property type="match status" value="1"/>
</dbReference>
<sequence length="288" mass="33065">MNRKASNSSKNALRSLMKEKKLSNRHNNQRIQHSFSRYDSLGRLNCTICPPGTIIKSETLWAAHLTSKLHRLNQQNSSKTFSQPDIDMRSERATGSNQESNQGKDNDGTGKVDEDEESRSGLLQEDHRQKRVRFDGPGPSSPKNSLPSDFFDDQHQRESYENSRPTEITVDESDRSLDMEESQWNEFKTKLLAEETGSEPSKAQDPSNRERLFNGATSFSEAIYYTNGVADGIERQIDQKDGDPDEKLEEEEEEDLIERRIREEKEEIMDRIQKSVPSKPFSSFLIVF</sequence>
<accession>A0AAV0B2P6</accession>
<proteinExistence type="predicted"/>
<dbReference type="GO" id="GO:0033314">
    <property type="term" value="P:mitotic DNA replication checkpoint signaling"/>
    <property type="evidence" value="ECO:0007669"/>
    <property type="project" value="TreeGrafter"/>
</dbReference>
<dbReference type="EMBL" id="CALTRL010003226">
    <property type="protein sequence ID" value="CAH7678685.1"/>
    <property type="molecule type" value="Genomic_DNA"/>
</dbReference>
<feature type="compositionally biased region" description="Basic and acidic residues" evidence="6">
    <location>
        <begin position="124"/>
        <end position="134"/>
    </location>
</feature>
<evidence type="ECO:0000313" key="8">
    <source>
        <dbReference type="Proteomes" id="UP001153365"/>
    </source>
</evidence>
<dbReference type="GO" id="GO:0044773">
    <property type="term" value="P:mitotic DNA damage checkpoint signaling"/>
    <property type="evidence" value="ECO:0007669"/>
    <property type="project" value="TreeGrafter"/>
</dbReference>
<keyword evidence="5" id="KW-0539">Nucleus</keyword>
<keyword evidence="4" id="KW-0862">Zinc</keyword>
<evidence type="ECO:0000256" key="3">
    <source>
        <dbReference type="ARBA" id="ARBA00022771"/>
    </source>
</evidence>